<dbReference type="PANTHER" id="PTHR23017:SF19">
    <property type="entry name" value="7TM GPCR SERPENTINE RECEPTOR CLASS X (SRX) DOMAIN-CONTAINING PROTEIN"/>
    <property type="match status" value="1"/>
</dbReference>
<dbReference type="SUPFAM" id="SSF81321">
    <property type="entry name" value="Family A G protein-coupled receptor-like"/>
    <property type="match status" value="1"/>
</dbReference>
<proteinExistence type="predicted"/>
<reference evidence="4" key="1">
    <citation type="submission" date="2010-08" db="EMBL/GenBank/DDBJ databases">
        <authorList>
            <consortium name="Caenorhabditis japonica Sequencing Consortium"/>
            <person name="Wilson R.K."/>
        </authorList>
    </citation>
    <scope>NUCLEOTIDE SEQUENCE [LARGE SCALE GENOMIC DNA]</scope>
    <source>
        <strain evidence="4">DF5081</strain>
    </source>
</reference>
<dbReference type="InterPro" id="IPR019430">
    <property type="entry name" value="7TM_GPCR_serpentine_rcpt_Srx"/>
</dbReference>
<dbReference type="EnsemblMetazoa" id="CJA00290b.1">
    <property type="protein sequence ID" value="CJA00290b.1"/>
    <property type="gene ID" value="WBGene00119495"/>
</dbReference>
<keyword evidence="1" id="KW-0472">Membrane</keyword>
<evidence type="ECO:0000259" key="2">
    <source>
        <dbReference type="Pfam" id="PF10328"/>
    </source>
</evidence>
<dbReference type="PANTHER" id="PTHR23017">
    <property type="entry name" value="SERPENTINE RECEPTOR, CLASS X"/>
    <property type="match status" value="1"/>
</dbReference>
<reference evidence="3" key="2">
    <citation type="submission" date="2022-06" db="UniProtKB">
        <authorList>
            <consortium name="EnsemblMetazoa"/>
        </authorList>
    </citation>
    <scope>IDENTIFICATION</scope>
    <source>
        <strain evidence="3">DF5081</strain>
    </source>
</reference>
<dbReference type="Proteomes" id="UP000005237">
    <property type="component" value="Unassembled WGS sequence"/>
</dbReference>
<keyword evidence="1" id="KW-1133">Transmembrane helix</keyword>
<feature type="transmembrane region" description="Helical" evidence="1">
    <location>
        <begin position="68"/>
        <end position="86"/>
    </location>
</feature>
<name>A0A8R1DEE0_CAEJA</name>
<keyword evidence="1" id="KW-0812">Transmembrane</keyword>
<keyword evidence="4" id="KW-1185">Reference proteome</keyword>
<feature type="domain" description="7TM GPCR serpentine receptor class x (Srx)" evidence="2">
    <location>
        <begin position="32"/>
        <end position="88"/>
    </location>
</feature>
<evidence type="ECO:0000313" key="3">
    <source>
        <dbReference type="EnsemblMetazoa" id="CJA00290b.1"/>
    </source>
</evidence>
<feature type="domain" description="7TM GPCR serpentine receptor class x (Srx)" evidence="2">
    <location>
        <begin position="89"/>
        <end position="243"/>
    </location>
</feature>
<feature type="transmembrane region" description="Helical" evidence="1">
    <location>
        <begin position="189"/>
        <end position="212"/>
    </location>
</feature>
<evidence type="ECO:0000256" key="1">
    <source>
        <dbReference type="SAM" id="Phobius"/>
    </source>
</evidence>
<organism evidence="3 4">
    <name type="scientific">Caenorhabditis japonica</name>
    <dbReference type="NCBI Taxonomy" id="281687"/>
    <lineage>
        <taxon>Eukaryota</taxon>
        <taxon>Metazoa</taxon>
        <taxon>Ecdysozoa</taxon>
        <taxon>Nematoda</taxon>
        <taxon>Chromadorea</taxon>
        <taxon>Rhabditida</taxon>
        <taxon>Rhabditina</taxon>
        <taxon>Rhabditomorpha</taxon>
        <taxon>Rhabditoidea</taxon>
        <taxon>Rhabditidae</taxon>
        <taxon>Peloderinae</taxon>
        <taxon>Caenorhabditis</taxon>
    </lineage>
</organism>
<feature type="transmembrane region" description="Helical" evidence="1">
    <location>
        <begin position="25"/>
        <end position="48"/>
    </location>
</feature>
<protein>
    <submittedName>
        <fullName evidence="3">7TM_GPCR_Srx domain-containing protein</fullName>
    </submittedName>
</protein>
<accession>A0A8R1DEE0</accession>
<feature type="transmembrane region" description="Helical" evidence="1">
    <location>
        <begin position="218"/>
        <end position="242"/>
    </location>
</feature>
<dbReference type="AlphaFoldDB" id="A0A8R1DEE0"/>
<feature type="transmembrane region" description="Helical" evidence="1">
    <location>
        <begin position="147"/>
        <end position="168"/>
    </location>
</feature>
<evidence type="ECO:0000313" key="4">
    <source>
        <dbReference type="Proteomes" id="UP000005237"/>
    </source>
</evidence>
<dbReference type="Pfam" id="PF10328">
    <property type="entry name" value="7TM_GPCR_Srx"/>
    <property type="match status" value="2"/>
</dbReference>
<sequence length="266" mass="29990">MNVSESLASGDVTVPPAVSSQFQRIFVTLTIFTISLIGLLGNLSVFMFATTLKTLRNSFGRLSASQSLAEAVLCAVFLFFYCPMVLLERNTRVLIGLAYAIPCFTSLYMHLANNCLLPYVDFGWYFGVNTSADCDVIRYWIDFCKDFGVVALIAIVDVMTIVMIKVTAPGMRSANCSQTQKKRKREITFVKQALIQGAIFATELVFFFIVSTMQTKPVMIFLCTTVSWSLVHTIDPLVLILLNQEFRNMLLRNTRWRSRSTDEDDQ</sequence>
<feature type="transmembrane region" description="Helical" evidence="1">
    <location>
        <begin position="93"/>
        <end position="111"/>
    </location>
</feature>